<dbReference type="InterPro" id="IPR013320">
    <property type="entry name" value="ConA-like_dom_sf"/>
</dbReference>
<dbReference type="OrthoDB" id="192832at2759"/>
<organism evidence="7 8">
    <name type="scientific">Clohesyomyces aquaticus</name>
    <dbReference type="NCBI Taxonomy" id="1231657"/>
    <lineage>
        <taxon>Eukaryota</taxon>
        <taxon>Fungi</taxon>
        <taxon>Dikarya</taxon>
        <taxon>Ascomycota</taxon>
        <taxon>Pezizomycotina</taxon>
        <taxon>Dothideomycetes</taxon>
        <taxon>Pleosporomycetidae</taxon>
        <taxon>Pleosporales</taxon>
        <taxon>Lindgomycetaceae</taxon>
        <taxon>Clohesyomyces</taxon>
    </lineage>
</organism>
<dbReference type="EC" id="3.2.1.6" evidence="3"/>
<dbReference type="PROSITE" id="PS51762">
    <property type="entry name" value="GH16_2"/>
    <property type="match status" value="1"/>
</dbReference>
<sequence length="325" mass="35272">MGTRANAYPNYSKLNYKLEDTYSGPDFFSNFDYFTGYDPSHGFVHYVDAAGSNATNLTSISSTSSSPSTAILRVDSSDQNATTGRRSVRITSQKQYSSGLFIFDILHTPYGCATWPALWLTDPANWPANGEIDIVEAVNAGNTGNQVTLHTSQGCKVGKHRKRKQTGRAAGYDCWNMTNGNEGCGVQGPVESFGEKFNEGGGGVYAMEWRTQGIRVWMFPRNSLPADISAVVSSSSNSSNSAVPDPSTWSTPLADFPNTECDIGTHFKNQSIVANIDLCGDWAGRPTVFDTGSCTGLCSDWVAFKASGFDQAYWEFGGWWVYGAV</sequence>
<comment type="caution">
    <text evidence="7">The sequence shown here is derived from an EMBL/GenBank/DDBJ whole genome shotgun (WGS) entry which is preliminary data.</text>
</comment>
<dbReference type="InterPro" id="IPR050546">
    <property type="entry name" value="Glycosyl_Hydrlase_16"/>
</dbReference>
<dbReference type="Pfam" id="PF26113">
    <property type="entry name" value="GH16_XgeA"/>
    <property type="match status" value="1"/>
</dbReference>
<dbReference type="PANTHER" id="PTHR10963">
    <property type="entry name" value="GLYCOSYL HYDROLASE-RELATED"/>
    <property type="match status" value="1"/>
</dbReference>
<dbReference type="GO" id="GO:0030246">
    <property type="term" value="F:carbohydrate binding"/>
    <property type="evidence" value="ECO:0007669"/>
    <property type="project" value="UniProtKB-KW"/>
</dbReference>
<dbReference type="Proteomes" id="UP000193144">
    <property type="component" value="Unassembled WGS sequence"/>
</dbReference>
<name>A0A1Y1Z3V4_9PLEO</name>
<dbReference type="AlphaFoldDB" id="A0A1Y1Z3V4"/>
<dbReference type="STRING" id="1231657.A0A1Y1Z3V4"/>
<dbReference type="EMBL" id="MCFA01000130">
    <property type="protein sequence ID" value="ORY04943.1"/>
    <property type="molecule type" value="Genomic_DNA"/>
</dbReference>
<feature type="domain" description="GH16" evidence="6">
    <location>
        <begin position="9"/>
        <end position="310"/>
    </location>
</feature>
<keyword evidence="7" id="KW-0430">Lectin</keyword>
<evidence type="ECO:0000256" key="1">
    <source>
        <dbReference type="ARBA" id="ARBA00000124"/>
    </source>
</evidence>
<keyword evidence="5" id="KW-0326">Glycosidase</keyword>
<comment type="catalytic activity">
    <reaction evidence="1">
        <text>Endohydrolysis of (1-&gt;3)- or (1-&gt;4)-linkages in beta-D-glucans when the glucose residue whose reducing group is involved in the linkage to be hydrolyzed is itself substituted at C-3.</text>
        <dbReference type="EC" id="3.2.1.6"/>
    </reaction>
</comment>
<dbReference type="PANTHER" id="PTHR10963:SF42">
    <property type="entry name" value="PUTATIVE (AFU_ORTHOLOGUE AFUA_5G02280)-RELATED"/>
    <property type="match status" value="1"/>
</dbReference>
<dbReference type="CDD" id="cd02181">
    <property type="entry name" value="GH16_fungal_Lam16A_glucanase"/>
    <property type="match status" value="1"/>
</dbReference>
<evidence type="ECO:0000259" key="6">
    <source>
        <dbReference type="PROSITE" id="PS51762"/>
    </source>
</evidence>
<keyword evidence="4" id="KW-0378">Hydrolase</keyword>
<evidence type="ECO:0000256" key="4">
    <source>
        <dbReference type="ARBA" id="ARBA00022801"/>
    </source>
</evidence>
<keyword evidence="8" id="KW-1185">Reference proteome</keyword>
<evidence type="ECO:0000313" key="8">
    <source>
        <dbReference type="Proteomes" id="UP000193144"/>
    </source>
</evidence>
<gene>
    <name evidence="7" type="ORF">BCR34DRAFT_604662</name>
</gene>
<evidence type="ECO:0000256" key="5">
    <source>
        <dbReference type="ARBA" id="ARBA00023295"/>
    </source>
</evidence>
<accession>A0A1Y1Z3V4</accession>
<dbReference type="Gene3D" id="2.60.120.200">
    <property type="match status" value="1"/>
</dbReference>
<evidence type="ECO:0000313" key="7">
    <source>
        <dbReference type="EMBL" id="ORY04943.1"/>
    </source>
</evidence>
<dbReference type="GO" id="GO:0052861">
    <property type="term" value="F:endo-1,3(4)-beta-glucanase activity"/>
    <property type="evidence" value="ECO:0007669"/>
    <property type="project" value="UniProtKB-EC"/>
</dbReference>
<proteinExistence type="inferred from homology"/>
<evidence type="ECO:0000256" key="2">
    <source>
        <dbReference type="ARBA" id="ARBA00006865"/>
    </source>
</evidence>
<dbReference type="FunFam" id="2.60.120.200:FF:000114">
    <property type="entry name" value="Probable endo-1,3(4)-beta-glucanase NFIA_089530"/>
    <property type="match status" value="1"/>
</dbReference>
<dbReference type="GO" id="GO:0009251">
    <property type="term" value="P:glucan catabolic process"/>
    <property type="evidence" value="ECO:0007669"/>
    <property type="project" value="TreeGrafter"/>
</dbReference>
<dbReference type="InterPro" id="IPR000757">
    <property type="entry name" value="Beta-glucanase-like"/>
</dbReference>
<evidence type="ECO:0000256" key="3">
    <source>
        <dbReference type="ARBA" id="ARBA00012599"/>
    </source>
</evidence>
<protein>
    <recommendedName>
        <fullName evidence="3">endo-1,3(4)-beta-glucanase</fullName>
        <ecNumber evidence="3">3.2.1.6</ecNumber>
    </recommendedName>
</protein>
<comment type="similarity">
    <text evidence="2">Belongs to the glycosyl hydrolase 16 family.</text>
</comment>
<reference evidence="7 8" key="1">
    <citation type="submission" date="2016-07" db="EMBL/GenBank/DDBJ databases">
        <title>Pervasive Adenine N6-methylation of Active Genes in Fungi.</title>
        <authorList>
            <consortium name="DOE Joint Genome Institute"/>
            <person name="Mondo S.J."/>
            <person name="Dannebaum R.O."/>
            <person name="Kuo R.C."/>
            <person name="Labutti K."/>
            <person name="Haridas S."/>
            <person name="Kuo A."/>
            <person name="Salamov A."/>
            <person name="Ahrendt S.R."/>
            <person name="Lipzen A."/>
            <person name="Sullivan W."/>
            <person name="Andreopoulos W.B."/>
            <person name="Clum A."/>
            <person name="Lindquist E."/>
            <person name="Daum C."/>
            <person name="Ramamoorthy G.K."/>
            <person name="Gryganskyi A."/>
            <person name="Culley D."/>
            <person name="Magnuson J.K."/>
            <person name="James T.Y."/>
            <person name="O'Malley M.A."/>
            <person name="Stajich J.E."/>
            <person name="Spatafora J.W."/>
            <person name="Visel A."/>
            <person name="Grigoriev I.V."/>
        </authorList>
    </citation>
    <scope>NUCLEOTIDE SEQUENCE [LARGE SCALE GENOMIC DNA]</scope>
    <source>
        <strain evidence="7 8">CBS 115471</strain>
    </source>
</reference>
<dbReference type="SUPFAM" id="SSF49899">
    <property type="entry name" value="Concanavalin A-like lectins/glucanases"/>
    <property type="match status" value="1"/>
</dbReference>